<protein>
    <submittedName>
        <fullName evidence="2">Protein LURP-one-related 15</fullName>
    </submittedName>
</protein>
<dbReference type="Pfam" id="PF04525">
    <property type="entry name" value="LOR"/>
    <property type="match status" value="1"/>
</dbReference>
<dbReference type="InterPro" id="IPR038595">
    <property type="entry name" value="LOR_sf"/>
</dbReference>
<gene>
    <name evidence="2" type="ORF">CJ030_MR2G004961</name>
</gene>
<accession>A0A6A1WGW9</accession>
<dbReference type="EMBL" id="RXIC02000020">
    <property type="protein sequence ID" value="KAB1224569.1"/>
    <property type="molecule type" value="Genomic_DNA"/>
</dbReference>
<dbReference type="InterPro" id="IPR007612">
    <property type="entry name" value="LOR"/>
</dbReference>
<evidence type="ECO:0000313" key="2">
    <source>
        <dbReference type="EMBL" id="KAB1224569.1"/>
    </source>
</evidence>
<dbReference type="SUPFAM" id="SSF54518">
    <property type="entry name" value="Tubby C-terminal domain-like"/>
    <property type="match status" value="1"/>
</dbReference>
<dbReference type="Proteomes" id="UP000516437">
    <property type="component" value="Chromosome 2"/>
</dbReference>
<evidence type="ECO:0000313" key="3">
    <source>
        <dbReference type="Proteomes" id="UP000516437"/>
    </source>
</evidence>
<dbReference type="Gene3D" id="2.40.160.200">
    <property type="entry name" value="LURP1-related"/>
    <property type="match status" value="1"/>
</dbReference>
<sequence>MTLSMLWPHSELSLSPSRLNGKNLKLIQFIGGNDADAQKARCSKYFDRKDNFRVTVYPDIDYAFIVALIVILDGIHHEDDG</sequence>
<dbReference type="OrthoDB" id="97518at2759"/>
<comment type="caution">
    <text evidence="2">The sequence shown here is derived from an EMBL/GenBank/DDBJ whole genome shotgun (WGS) entry which is preliminary data.</text>
</comment>
<dbReference type="InterPro" id="IPR025659">
    <property type="entry name" value="Tubby-like_C"/>
</dbReference>
<organism evidence="2 3">
    <name type="scientific">Morella rubra</name>
    <name type="common">Chinese bayberry</name>
    <dbReference type="NCBI Taxonomy" id="262757"/>
    <lineage>
        <taxon>Eukaryota</taxon>
        <taxon>Viridiplantae</taxon>
        <taxon>Streptophyta</taxon>
        <taxon>Embryophyta</taxon>
        <taxon>Tracheophyta</taxon>
        <taxon>Spermatophyta</taxon>
        <taxon>Magnoliopsida</taxon>
        <taxon>eudicotyledons</taxon>
        <taxon>Gunneridae</taxon>
        <taxon>Pentapetalae</taxon>
        <taxon>rosids</taxon>
        <taxon>fabids</taxon>
        <taxon>Fagales</taxon>
        <taxon>Myricaceae</taxon>
        <taxon>Morella</taxon>
    </lineage>
</organism>
<evidence type="ECO:0000256" key="1">
    <source>
        <dbReference type="ARBA" id="ARBA00005437"/>
    </source>
</evidence>
<keyword evidence="3" id="KW-1185">Reference proteome</keyword>
<comment type="similarity">
    <text evidence="1">Belongs to the LOR family.</text>
</comment>
<proteinExistence type="inferred from homology"/>
<reference evidence="2 3" key="1">
    <citation type="journal article" date="2019" name="Plant Biotechnol. J.">
        <title>The red bayberry genome and genetic basis of sex determination.</title>
        <authorList>
            <person name="Jia H.M."/>
            <person name="Jia H.J."/>
            <person name="Cai Q.L."/>
            <person name="Wang Y."/>
            <person name="Zhao H.B."/>
            <person name="Yang W.F."/>
            <person name="Wang G.Y."/>
            <person name="Li Y.H."/>
            <person name="Zhan D.L."/>
            <person name="Shen Y.T."/>
            <person name="Niu Q.F."/>
            <person name="Chang L."/>
            <person name="Qiu J."/>
            <person name="Zhao L."/>
            <person name="Xie H.B."/>
            <person name="Fu W.Y."/>
            <person name="Jin J."/>
            <person name="Li X.W."/>
            <person name="Jiao Y."/>
            <person name="Zhou C.C."/>
            <person name="Tu T."/>
            <person name="Chai C.Y."/>
            <person name="Gao J.L."/>
            <person name="Fan L.J."/>
            <person name="van de Weg E."/>
            <person name="Wang J.Y."/>
            <person name="Gao Z.S."/>
        </authorList>
    </citation>
    <scope>NUCLEOTIDE SEQUENCE [LARGE SCALE GENOMIC DNA]</scope>
    <source>
        <tissue evidence="2">Leaves</tissue>
    </source>
</reference>
<dbReference type="AlphaFoldDB" id="A0A6A1WGW9"/>
<name>A0A6A1WGW9_9ROSI</name>